<dbReference type="EMBL" id="JANPWB010000016">
    <property type="protein sequence ID" value="KAJ1081048.1"/>
    <property type="molecule type" value="Genomic_DNA"/>
</dbReference>
<comment type="caution">
    <text evidence="2">The sequence shown here is derived from an EMBL/GenBank/DDBJ whole genome shotgun (WGS) entry which is preliminary data.</text>
</comment>
<evidence type="ECO:0000313" key="1">
    <source>
        <dbReference type="EMBL" id="KAJ1081048.1"/>
    </source>
</evidence>
<evidence type="ECO:0008006" key="4">
    <source>
        <dbReference type="Google" id="ProtNLM"/>
    </source>
</evidence>
<dbReference type="AlphaFoldDB" id="A0AAV7KSX3"/>
<proteinExistence type="predicted"/>
<protein>
    <recommendedName>
        <fullName evidence="4">Reverse transcriptase domain-containing protein</fullName>
    </recommendedName>
</protein>
<name>A0AAV7KSX3_PLEWA</name>
<gene>
    <name evidence="1" type="ORF">NDU88_001232</name>
    <name evidence="2" type="ORF">NDU88_001233</name>
</gene>
<dbReference type="Proteomes" id="UP001066276">
    <property type="component" value="Chromosome 12"/>
</dbReference>
<evidence type="ECO:0000313" key="3">
    <source>
        <dbReference type="Proteomes" id="UP001066276"/>
    </source>
</evidence>
<reference evidence="2" key="1">
    <citation type="journal article" date="2022" name="bioRxiv">
        <title>Sequencing and chromosome-scale assembly of the giantPleurodeles waltlgenome.</title>
        <authorList>
            <person name="Brown T."/>
            <person name="Elewa A."/>
            <person name="Iarovenko S."/>
            <person name="Subramanian E."/>
            <person name="Araus A.J."/>
            <person name="Petzold A."/>
            <person name="Susuki M."/>
            <person name="Suzuki K.-i.T."/>
            <person name="Hayashi T."/>
            <person name="Toyoda A."/>
            <person name="Oliveira C."/>
            <person name="Osipova E."/>
            <person name="Leigh N.D."/>
            <person name="Simon A."/>
            <person name="Yun M.H."/>
        </authorList>
    </citation>
    <scope>NUCLEOTIDE SEQUENCE</scope>
    <source>
        <strain evidence="2">20211129_DDA</strain>
        <tissue evidence="2">Liver</tissue>
    </source>
</reference>
<dbReference type="EMBL" id="JANPWB010000016">
    <property type="protein sequence ID" value="KAJ1081049.1"/>
    <property type="molecule type" value="Genomic_DNA"/>
</dbReference>
<keyword evidence="3" id="KW-1185">Reference proteome</keyword>
<evidence type="ECO:0000313" key="2">
    <source>
        <dbReference type="EMBL" id="KAJ1081049.1"/>
    </source>
</evidence>
<organism evidence="2 3">
    <name type="scientific">Pleurodeles waltl</name>
    <name type="common">Iberian ribbed newt</name>
    <dbReference type="NCBI Taxonomy" id="8319"/>
    <lineage>
        <taxon>Eukaryota</taxon>
        <taxon>Metazoa</taxon>
        <taxon>Chordata</taxon>
        <taxon>Craniata</taxon>
        <taxon>Vertebrata</taxon>
        <taxon>Euteleostomi</taxon>
        <taxon>Amphibia</taxon>
        <taxon>Batrachia</taxon>
        <taxon>Caudata</taxon>
        <taxon>Salamandroidea</taxon>
        <taxon>Salamandridae</taxon>
        <taxon>Pleurodelinae</taxon>
        <taxon>Pleurodeles</taxon>
    </lineage>
</organism>
<sequence>MLLSIDSEKLFDRVHWLYLQTTREDFWLHTSVLFLDRVRDNPEIMGAVFGGEENTLAFNADNVIVTLDDLLKALPAFLQYTEVFKKVLGFRINLSKSQALSFMLPPRQ</sequence>
<accession>A0AAV7KSX3</accession>